<evidence type="ECO:0000256" key="7">
    <source>
        <dbReference type="SAM" id="MobiDB-lite"/>
    </source>
</evidence>
<dbReference type="InterPro" id="IPR007219">
    <property type="entry name" value="XnlR_reg_dom"/>
</dbReference>
<dbReference type="Proteomes" id="UP001149165">
    <property type="component" value="Unassembled WGS sequence"/>
</dbReference>
<keyword evidence="3" id="KW-0805">Transcription regulation</keyword>
<dbReference type="PROSITE" id="PS50048">
    <property type="entry name" value="ZN2_CY6_FUNGAL_2"/>
    <property type="match status" value="1"/>
</dbReference>
<dbReference type="InterPro" id="IPR050815">
    <property type="entry name" value="TF_fung"/>
</dbReference>
<dbReference type="SMART" id="SM00906">
    <property type="entry name" value="Fungal_trans"/>
    <property type="match status" value="1"/>
</dbReference>
<reference evidence="9" key="2">
    <citation type="journal article" date="2023" name="IMA Fungus">
        <title>Comparative genomic study of the Penicillium genus elucidates a diverse pangenome and 15 lateral gene transfer events.</title>
        <authorList>
            <person name="Petersen C."/>
            <person name="Sorensen T."/>
            <person name="Nielsen M.R."/>
            <person name="Sondergaard T.E."/>
            <person name="Sorensen J.L."/>
            <person name="Fitzpatrick D.A."/>
            <person name="Frisvad J.C."/>
            <person name="Nielsen K.L."/>
        </authorList>
    </citation>
    <scope>NUCLEOTIDE SEQUENCE</scope>
    <source>
        <strain evidence="9">IBT 30069</strain>
    </source>
</reference>
<gene>
    <name evidence="9" type="ORF">N7456_001048</name>
</gene>
<evidence type="ECO:0000313" key="9">
    <source>
        <dbReference type="EMBL" id="KAJ5116700.1"/>
    </source>
</evidence>
<dbReference type="SMART" id="SM00066">
    <property type="entry name" value="GAL4"/>
    <property type="match status" value="1"/>
</dbReference>
<evidence type="ECO:0000256" key="4">
    <source>
        <dbReference type="ARBA" id="ARBA00023125"/>
    </source>
</evidence>
<dbReference type="CDD" id="cd12148">
    <property type="entry name" value="fungal_TF_MHR"/>
    <property type="match status" value="1"/>
</dbReference>
<keyword evidence="6" id="KW-0539">Nucleus</keyword>
<dbReference type="InterPro" id="IPR001138">
    <property type="entry name" value="Zn2Cys6_DnaBD"/>
</dbReference>
<evidence type="ECO:0000256" key="2">
    <source>
        <dbReference type="ARBA" id="ARBA00022723"/>
    </source>
</evidence>
<dbReference type="EMBL" id="JAPQKH010000001">
    <property type="protein sequence ID" value="KAJ5116700.1"/>
    <property type="molecule type" value="Genomic_DNA"/>
</dbReference>
<dbReference type="GO" id="GO:0006351">
    <property type="term" value="P:DNA-templated transcription"/>
    <property type="evidence" value="ECO:0007669"/>
    <property type="project" value="InterPro"/>
</dbReference>
<accession>A0A9W9GDL4</accession>
<dbReference type="Pfam" id="PF00172">
    <property type="entry name" value="Zn_clus"/>
    <property type="match status" value="1"/>
</dbReference>
<dbReference type="GO" id="GO:0003677">
    <property type="term" value="F:DNA binding"/>
    <property type="evidence" value="ECO:0007669"/>
    <property type="project" value="UniProtKB-KW"/>
</dbReference>
<dbReference type="OrthoDB" id="2563500at2759"/>
<dbReference type="PANTHER" id="PTHR47338">
    <property type="entry name" value="ZN(II)2CYS6 TRANSCRIPTION FACTOR (EUROFUNG)-RELATED"/>
    <property type="match status" value="1"/>
</dbReference>
<dbReference type="Pfam" id="PF04082">
    <property type="entry name" value="Fungal_trans"/>
    <property type="match status" value="1"/>
</dbReference>
<keyword evidence="2" id="KW-0479">Metal-binding</keyword>
<feature type="region of interest" description="Disordered" evidence="7">
    <location>
        <begin position="122"/>
        <end position="144"/>
    </location>
</feature>
<dbReference type="GO" id="GO:0008270">
    <property type="term" value="F:zinc ion binding"/>
    <property type="evidence" value="ECO:0007669"/>
    <property type="project" value="InterPro"/>
</dbReference>
<name>A0A9W9GDL4_9EURO</name>
<evidence type="ECO:0000256" key="6">
    <source>
        <dbReference type="ARBA" id="ARBA00023242"/>
    </source>
</evidence>
<dbReference type="SUPFAM" id="SSF57701">
    <property type="entry name" value="Zn2/Cys6 DNA-binding domain"/>
    <property type="match status" value="1"/>
</dbReference>
<dbReference type="CDD" id="cd00067">
    <property type="entry name" value="GAL4"/>
    <property type="match status" value="1"/>
</dbReference>
<evidence type="ECO:0000313" key="10">
    <source>
        <dbReference type="Proteomes" id="UP001149165"/>
    </source>
</evidence>
<reference evidence="9" key="1">
    <citation type="submission" date="2022-11" db="EMBL/GenBank/DDBJ databases">
        <authorList>
            <person name="Petersen C."/>
        </authorList>
    </citation>
    <scope>NUCLEOTIDE SEQUENCE</scope>
    <source>
        <strain evidence="9">IBT 30069</strain>
    </source>
</reference>
<feature type="compositionally biased region" description="Low complexity" evidence="7">
    <location>
        <begin position="126"/>
        <end position="138"/>
    </location>
</feature>
<evidence type="ECO:0000256" key="5">
    <source>
        <dbReference type="ARBA" id="ARBA00023163"/>
    </source>
</evidence>
<keyword evidence="5" id="KW-0804">Transcription</keyword>
<organism evidence="9 10">
    <name type="scientific">Penicillium angulare</name>
    <dbReference type="NCBI Taxonomy" id="116970"/>
    <lineage>
        <taxon>Eukaryota</taxon>
        <taxon>Fungi</taxon>
        <taxon>Dikarya</taxon>
        <taxon>Ascomycota</taxon>
        <taxon>Pezizomycotina</taxon>
        <taxon>Eurotiomycetes</taxon>
        <taxon>Eurotiomycetidae</taxon>
        <taxon>Eurotiales</taxon>
        <taxon>Aspergillaceae</taxon>
        <taxon>Penicillium</taxon>
    </lineage>
</organism>
<proteinExistence type="predicted"/>
<evidence type="ECO:0000256" key="3">
    <source>
        <dbReference type="ARBA" id="ARBA00023015"/>
    </source>
</evidence>
<keyword evidence="4" id="KW-0238">DNA-binding</keyword>
<dbReference type="GO" id="GO:0000981">
    <property type="term" value="F:DNA-binding transcription factor activity, RNA polymerase II-specific"/>
    <property type="evidence" value="ECO:0007669"/>
    <property type="project" value="InterPro"/>
</dbReference>
<sequence>MPTKTRGRPARKVSSPTAEILVAILTDISQVKCSKPTGPCDGCIRMGLDCPGLSEEKLSSAELRARVNNAFRHAGRRRRVVGACHECQAAKLRCDRGKPRCQRCELRSLPCLYSDDRDQRYSDENASSSKAVSVSPPVRGINDPIEGPDISSFTENIRSADHINDAPSGLPLPDDLQEMRRLVDAYFVHIHPLRCLSFVHKPSFMQSLDQGRMKEDFGEALVHIICAFGSRFINNSPRTEDWAGRAQEMAFLNISTPSISNLMALVLLCEWHMRFGQESTAFMISGICSRLAQLLRLDSEATIESLEGIPSGLLVAEKEARRRLVWSCYNLDVAISSGVDLISNWPSAPRTKLPCSDREFTLQLKCETGMLCEGDSFADELAKTPNMCLEAYFVHIMYLRKQVLRLIRESGPGSLSKLDVLTTNLEKCGESLPRHLQLNEMNAYIHEESNQLPAFYALHLLYHQCFCDLYRVALPGYQFPLSAVIEKNRPGVEQHMQFQCAEHAKAITNILKMNLQRRKKPLVDSSCAICAYESSKIQIVYARTSMGLGQDVVKQNIATNLEALDLMFPWDKKRDMLISSLSKLLHEFGFSELADQWFIRNNKRQVMQTTNRE</sequence>
<protein>
    <recommendedName>
        <fullName evidence="8">Zn(2)-C6 fungal-type domain-containing protein</fullName>
    </recommendedName>
</protein>
<dbReference type="GO" id="GO:0005634">
    <property type="term" value="C:nucleus"/>
    <property type="evidence" value="ECO:0007669"/>
    <property type="project" value="UniProtKB-SubCell"/>
</dbReference>
<comment type="subcellular location">
    <subcellularLocation>
        <location evidence="1">Nucleus</location>
    </subcellularLocation>
</comment>
<evidence type="ECO:0000256" key="1">
    <source>
        <dbReference type="ARBA" id="ARBA00004123"/>
    </source>
</evidence>
<feature type="domain" description="Zn(2)-C6 fungal-type" evidence="8">
    <location>
        <begin position="83"/>
        <end position="113"/>
    </location>
</feature>
<comment type="caution">
    <text evidence="9">The sequence shown here is derived from an EMBL/GenBank/DDBJ whole genome shotgun (WGS) entry which is preliminary data.</text>
</comment>
<dbReference type="AlphaFoldDB" id="A0A9W9GDL4"/>
<evidence type="ECO:0000259" key="8">
    <source>
        <dbReference type="PROSITE" id="PS50048"/>
    </source>
</evidence>
<dbReference type="InterPro" id="IPR036864">
    <property type="entry name" value="Zn2-C6_fun-type_DNA-bd_sf"/>
</dbReference>
<dbReference type="PANTHER" id="PTHR47338:SF7">
    <property type="entry name" value="ZN(II)2CYS6 TRANSCRIPTION FACTOR (EUROFUNG)"/>
    <property type="match status" value="1"/>
</dbReference>
<keyword evidence="10" id="KW-1185">Reference proteome</keyword>
<dbReference type="Gene3D" id="4.10.240.10">
    <property type="entry name" value="Zn(2)-C6 fungal-type DNA-binding domain"/>
    <property type="match status" value="1"/>
</dbReference>